<feature type="region of interest" description="Disordered" evidence="1">
    <location>
        <begin position="33"/>
        <end position="78"/>
    </location>
</feature>
<evidence type="ECO:0000313" key="2">
    <source>
        <dbReference type="EMBL" id="KMZ81419.1"/>
    </source>
</evidence>
<protein>
    <submittedName>
        <fullName evidence="2">Uncharacterized protein</fullName>
    </submittedName>
</protein>
<feature type="region of interest" description="Disordered" evidence="1">
    <location>
        <begin position="288"/>
        <end position="311"/>
    </location>
</feature>
<organism evidence="2 3">
    <name type="scientific">Plasmodium vivax India VII</name>
    <dbReference type="NCBI Taxonomy" id="1077284"/>
    <lineage>
        <taxon>Eukaryota</taxon>
        <taxon>Sar</taxon>
        <taxon>Alveolata</taxon>
        <taxon>Apicomplexa</taxon>
        <taxon>Aconoidasida</taxon>
        <taxon>Haemosporida</taxon>
        <taxon>Plasmodiidae</taxon>
        <taxon>Plasmodium</taxon>
        <taxon>Plasmodium (Plasmodium)</taxon>
    </lineage>
</organism>
<feature type="compositionally biased region" description="Basic residues" evidence="1">
    <location>
        <begin position="295"/>
        <end position="305"/>
    </location>
</feature>
<gene>
    <name evidence="2" type="ORF">PVIIG_02846</name>
</gene>
<name>A0A0J9SEL5_PLAVI</name>
<dbReference type="OrthoDB" id="392281at2759"/>
<dbReference type="Proteomes" id="UP000053562">
    <property type="component" value="Unassembled WGS sequence"/>
</dbReference>
<sequence length="665" mass="75684">MQNCNRETKLIYRTLGDKFFVINKPVNWTLTRKKAKREEEGGGRLAPTGKKPSPPLSKSSNITKSVEETDCPNDKRRSSLHTKKHLLSQLKKLSSAEKNAFLYTNSALYLYNDFNFNLRGNSTEHNRKDKIAEKHYVESLLNCETNGAVYYPYKLPTYMSGLVICCRDLLIYKKFLQMIGENKLVRKYRCLVNNPFVFVEGNKVEFLREEPSRCSYAHRSKNEGENKIDGRKAILFIRSLQAQKQVSDMFPYHNFFADNPYSSSYCYRLAELTIDEWKGRVHPTTCRANKEGNNKHRSSTPHRGGRCTTSREENPLHFDHFVSAFLRRSPPVKSLNRFLSNLLSNGTTLKGSGEYDLGHEKELQVSPPIGQAEQEKHKHGNPSVSLPYGGHFPYDVEMQNGSLSKDGKIKFPLSLYFNEGNFFTLDKRFEDNSVPVSMVYRVESYRDYLRRNAKALLEEGQGVNLALDKYCNVFIIQFILLENAKPDLVRHFFSEMKTPIINDNIFDGNSFKRDVIGEVILEQLEGSHADSSPRVGGSPLFDVDTHLGVALDDAQSTTWGLQNRDGKVREYLLKARAPHVNAFTIPGAGVAPQGPEQQVHQVQNVQTAHPSNFIIQESPRGRNDEEGKLSSKNANLCLELFQLQFLDPISGDHVKIENSLPSAWL</sequence>
<evidence type="ECO:0000313" key="3">
    <source>
        <dbReference type="Proteomes" id="UP000053562"/>
    </source>
</evidence>
<dbReference type="EMBL" id="KQ234247">
    <property type="protein sequence ID" value="KMZ81419.1"/>
    <property type="molecule type" value="Genomic_DNA"/>
</dbReference>
<reference evidence="2 3" key="1">
    <citation type="submission" date="2011-08" db="EMBL/GenBank/DDBJ databases">
        <title>The Genome Sequence of Plasmodium vivax India VII.</title>
        <authorList>
            <consortium name="The Broad Institute Genome Sequencing Platform"/>
            <consortium name="The Broad Institute Genome Sequencing Center for Infectious Disease"/>
            <person name="Neafsey D."/>
            <person name="Carlton J."/>
            <person name="Barnwell J."/>
            <person name="Collins W."/>
            <person name="Escalante A."/>
            <person name="Mullikin J."/>
            <person name="Saul A."/>
            <person name="Guigo R."/>
            <person name="Camara F."/>
            <person name="Young S.K."/>
            <person name="Zeng Q."/>
            <person name="Gargeya S."/>
            <person name="Fitzgerald M."/>
            <person name="Haas B."/>
            <person name="Abouelleil A."/>
            <person name="Alvarado L."/>
            <person name="Arachchi H.M."/>
            <person name="Berlin A."/>
            <person name="Brown A."/>
            <person name="Chapman S.B."/>
            <person name="Chen Z."/>
            <person name="Dunbar C."/>
            <person name="Freedman E."/>
            <person name="Gearin G."/>
            <person name="Gellesch M."/>
            <person name="Goldberg J."/>
            <person name="Griggs A."/>
            <person name="Gujja S."/>
            <person name="Heiman D."/>
            <person name="Howarth C."/>
            <person name="Larson L."/>
            <person name="Lui A."/>
            <person name="MacDonald P.J.P."/>
            <person name="Montmayeur A."/>
            <person name="Murphy C."/>
            <person name="Neiman D."/>
            <person name="Pearson M."/>
            <person name="Priest M."/>
            <person name="Roberts A."/>
            <person name="Saif S."/>
            <person name="Shea T."/>
            <person name="Shenoy N."/>
            <person name="Sisk P."/>
            <person name="Stolte C."/>
            <person name="Sykes S."/>
            <person name="Wortman J."/>
            <person name="Nusbaum C."/>
            <person name="Birren B."/>
        </authorList>
    </citation>
    <scope>NUCLEOTIDE SEQUENCE [LARGE SCALE GENOMIC DNA]</scope>
    <source>
        <strain evidence="2 3">India VII</strain>
    </source>
</reference>
<accession>A0A0J9SEL5</accession>
<dbReference type="AlphaFoldDB" id="A0A0J9SEL5"/>
<proteinExistence type="predicted"/>
<evidence type="ECO:0000256" key="1">
    <source>
        <dbReference type="SAM" id="MobiDB-lite"/>
    </source>
</evidence>